<dbReference type="OrthoDB" id="679547at2"/>
<dbReference type="RefSeq" id="WP_144114834.1">
    <property type="nucleotide sequence ID" value="NZ_JACHGE010000001.1"/>
</dbReference>
<evidence type="ECO:0000313" key="3">
    <source>
        <dbReference type="Proteomes" id="UP000315145"/>
    </source>
</evidence>
<comment type="caution">
    <text evidence="1">The sequence shown here is derived from an EMBL/GenBank/DDBJ whole genome shotgun (WGS) entry which is preliminary data.</text>
</comment>
<dbReference type="AlphaFoldDB" id="A0A5M7BKB8"/>
<evidence type="ECO:0000313" key="2">
    <source>
        <dbReference type="EMBL" id="TSJ81730.1"/>
    </source>
</evidence>
<reference evidence="2 3" key="2">
    <citation type="submission" date="2019-07" db="EMBL/GenBank/DDBJ databases">
        <title>Algibacter marinivivus sp. nov., isolated from the surface of a marine red alga.</title>
        <authorList>
            <person name="Zhong X."/>
            <person name="Xu W."/>
            <person name="Zhang Y."/>
            <person name="Zhang Q."/>
            <person name="Du Z."/>
        </authorList>
    </citation>
    <scope>NUCLEOTIDE SEQUENCE [LARGE SCALE GENOMIC DNA]</scope>
    <source>
        <strain evidence="2 3">RU-4-M-4</strain>
    </source>
</reference>
<organism evidence="1 4">
    <name type="scientific">Algibacter amylolyticus</name>
    <dbReference type="NCBI Taxonomy" id="1608400"/>
    <lineage>
        <taxon>Bacteria</taxon>
        <taxon>Pseudomonadati</taxon>
        <taxon>Bacteroidota</taxon>
        <taxon>Flavobacteriia</taxon>
        <taxon>Flavobacteriales</taxon>
        <taxon>Flavobacteriaceae</taxon>
        <taxon>Algibacter</taxon>
    </lineage>
</organism>
<evidence type="ECO:0000313" key="4">
    <source>
        <dbReference type="Proteomes" id="UP000322315"/>
    </source>
</evidence>
<gene>
    <name evidence="1" type="ORF">F2B50_01175</name>
    <name evidence="2" type="ORF">FPF71_01175</name>
</gene>
<keyword evidence="3" id="KW-1185">Reference proteome</keyword>
<accession>A0A5M7BKB8</accession>
<reference evidence="1 4" key="1">
    <citation type="journal article" date="2015" name="Int. J. Syst. Evol. Microbiol.">
        <title>Algibacter amylolyticus sp. nov., isolated from intertidal sediment.</title>
        <authorList>
            <person name="Zhang D.C."/>
            <person name="Wu J."/>
            <person name="Neuner K."/>
            <person name="Yao J."/>
            <person name="Margesin R."/>
        </authorList>
    </citation>
    <scope>NUCLEOTIDE SEQUENCE [LARGE SCALE GENOMIC DNA]</scope>
    <source>
        <strain evidence="1 4">RU-4-M-4</strain>
    </source>
</reference>
<name>A0A5M7BKB8_9FLAO</name>
<dbReference type="Proteomes" id="UP000315145">
    <property type="component" value="Unassembled WGS sequence"/>
</dbReference>
<dbReference type="Proteomes" id="UP000322315">
    <property type="component" value="Unassembled WGS sequence"/>
</dbReference>
<dbReference type="Gene3D" id="2.60.40.1930">
    <property type="match status" value="1"/>
</dbReference>
<evidence type="ECO:0000313" key="1">
    <source>
        <dbReference type="EMBL" id="KAA5827485.1"/>
    </source>
</evidence>
<dbReference type="EMBL" id="VWRS01000001">
    <property type="protein sequence ID" value="KAA5827485.1"/>
    <property type="molecule type" value="Genomic_DNA"/>
</dbReference>
<protein>
    <recommendedName>
        <fullName evidence="5">TonB-dependent receptor plug domain-containing protein</fullName>
    </recommendedName>
</protein>
<reference evidence="1" key="3">
    <citation type="submission" date="2019-09" db="EMBL/GenBank/DDBJ databases">
        <authorList>
            <person name="Zhang D.-C."/>
        </authorList>
    </citation>
    <scope>NUCLEOTIDE SEQUENCE</scope>
    <source>
        <strain evidence="1">RU-4-M-4</strain>
    </source>
</reference>
<sequence length="830" mass="92797">MQHLLSQKLKHKTLFFLILMVVSLPLCSQEKPSIPDIEKVYLHTDRTTYVAGESIWYKAYLVYAYNHLLFDNSGILYVELVSPDSRVVARNNTKLVGGLGHGDFELTKSNEINKLGIYQIRAYTNWSRNFGADFVFKKEIEIIDVFESQKRAHSAAAITTLDANNQNENKTLITKANLDIQFFPEGGSLLDNVASVVAFKTTDKNGNPVNIQGQILDTNNEVVTMFASVHDGMGKFVLKPGTGNTYHAKITLANNTEMEVPLPKVTQEGYILSARKIKDTDILSIKTNAQTVLKHPNANLTIRYASRGVPYFEEKLTLTKGSLSIELPKDNLPEGIAQITLFDEALRPQSERLVYVNKNQDVNVVLGTDKTTYSPREKVVLKLSSTNSLGDAIPASFSIASTDLNGVKDEKDYGANISSYFLMESDIRGKIHNAGYYFDANNVNRFRFLDLLLLTQGWRDFLWKQLPVVKENPTYNLEKGINISGRVKQLFGNKPAAGNTISLAVFNKSIESFTKITDHDGKFSFNDLAITGKARIMLNSKNKKGKNNGMFVLDSIFNGPIAVDYKAVEDRSNFSSEMSILSNNIYKKHIQFDVLPENILDEVVLTGKKKEASMKTMYSNLGNSYTIKTDTSPFTDIFQLLTEAVPLLEIVNNELIKFSRNSGGALIIINDTTILDPSIDESEPLNIYNFLSSFQPDDILKIDSDNSAVASMMFGSAGQNGVIMIYTKSNKDYTSGPRKKDLQSIKKQMVGYHEPRVFYSPDLEKTTEKSRNAAIRNTLYWNPYIHPDTTGNAQVEYYNTAVETEVKVTLQGITAAGIPVVVKTKYSIEK</sequence>
<evidence type="ECO:0008006" key="5">
    <source>
        <dbReference type="Google" id="ProtNLM"/>
    </source>
</evidence>
<proteinExistence type="predicted"/>
<dbReference type="EMBL" id="VMBF01000001">
    <property type="protein sequence ID" value="TSJ81730.1"/>
    <property type="molecule type" value="Genomic_DNA"/>
</dbReference>